<proteinExistence type="predicted"/>
<name>A0A0C5VGD0_9GAMM</name>
<feature type="short sequence motif" description="Histidine triad motif" evidence="2 3">
    <location>
        <begin position="97"/>
        <end position="101"/>
    </location>
</feature>
<feature type="domain" description="HIT" evidence="4">
    <location>
        <begin position="5"/>
        <end position="113"/>
    </location>
</feature>
<feature type="active site" description="Tele-AMP-histidine intermediate" evidence="1">
    <location>
        <position position="99"/>
    </location>
</feature>
<accession>A0A0C5VGD0</accession>
<dbReference type="KEGG" id="gsn:YC6258_00423"/>
<dbReference type="Pfam" id="PF01230">
    <property type="entry name" value="HIT"/>
    <property type="match status" value="1"/>
</dbReference>
<dbReference type="Gene3D" id="3.30.428.10">
    <property type="entry name" value="HIT-like"/>
    <property type="match status" value="1"/>
</dbReference>
<evidence type="ECO:0000256" key="2">
    <source>
        <dbReference type="PIRSR" id="PIRSR601310-3"/>
    </source>
</evidence>
<dbReference type="PROSITE" id="PS51084">
    <property type="entry name" value="HIT_2"/>
    <property type="match status" value="1"/>
</dbReference>
<organism evidence="5 6">
    <name type="scientific">Gynuella sunshinyii YC6258</name>
    <dbReference type="NCBI Taxonomy" id="1445510"/>
    <lineage>
        <taxon>Bacteria</taxon>
        <taxon>Pseudomonadati</taxon>
        <taxon>Pseudomonadota</taxon>
        <taxon>Gammaproteobacteria</taxon>
        <taxon>Oceanospirillales</taxon>
        <taxon>Saccharospirillaceae</taxon>
        <taxon>Gynuella</taxon>
    </lineage>
</organism>
<protein>
    <submittedName>
        <fullName evidence="5">Diadenosine tetraphosphate (Ap4A) hydrolase and other HIT family hydrolase</fullName>
    </submittedName>
</protein>
<dbReference type="OrthoDB" id="9784774at2"/>
<dbReference type="STRING" id="1445510.YC6258_00423"/>
<evidence type="ECO:0000313" key="5">
    <source>
        <dbReference type="EMBL" id="AJQ92473.1"/>
    </source>
</evidence>
<evidence type="ECO:0000256" key="3">
    <source>
        <dbReference type="PROSITE-ProRule" id="PRU00464"/>
    </source>
</evidence>
<dbReference type="HOGENOM" id="CLU_056776_8_1_6"/>
<dbReference type="EMBL" id="CP007142">
    <property type="protein sequence ID" value="AJQ92473.1"/>
    <property type="molecule type" value="Genomic_DNA"/>
</dbReference>
<dbReference type="InterPro" id="IPR019808">
    <property type="entry name" value="Histidine_triad_CS"/>
</dbReference>
<dbReference type="Proteomes" id="UP000032266">
    <property type="component" value="Chromosome"/>
</dbReference>
<keyword evidence="6" id="KW-1185">Reference proteome</keyword>
<evidence type="ECO:0000256" key="1">
    <source>
        <dbReference type="PIRSR" id="PIRSR601310-1"/>
    </source>
</evidence>
<gene>
    <name evidence="5" type="ORF">YC6258_00423</name>
</gene>
<dbReference type="RefSeq" id="WP_044615524.1">
    <property type="nucleotide sequence ID" value="NZ_CP007142.1"/>
</dbReference>
<dbReference type="PRINTS" id="PR00332">
    <property type="entry name" value="HISTRIAD"/>
</dbReference>
<dbReference type="SUPFAM" id="SSF54197">
    <property type="entry name" value="HIT-like"/>
    <property type="match status" value="1"/>
</dbReference>
<dbReference type="InterPro" id="IPR001310">
    <property type="entry name" value="Histidine_triad_HIT"/>
</dbReference>
<dbReference type="InterPro" id="IPR011146">
    <property type="entry name" value="HIT-like"/>
</dbReference>
<dbReference type="FunFam" id="3.30.428.10:FF:000005">
    <property type="entry name" value="Histidine triad nucleotide-binding protein 1"/>
    <property type="match status" value="1"/>
</dbReference>
<evidence type="ECO:0000313" key="6">
    <source>
        <dbReference type="Proteomes" id="UP000032266"/>
    </source>
</evidence>
<evidence type="ECO:0000259" key="4">
    <source>
        <dbReference type="PROSITE" id="PS51084"/>
    </source>
</evidence>
<reference evidence="5 6" key="1">
    <citation type="submission" date="2014-01" db="EMBL/GenBank/DDBJ databases">
        <title>Full genme sequencing of cellulolytic bacterium Gynuella sunshinyii YC6258T gen. nov., sp. nov.</title>
        <authorList>
            <person name="Khan H."/>
            <person name="Chung E.J."/>
            <person name="Chung Y.R."/>
        </authorList>
    </citation>
    <scope>NUCLEOTIDE SEQUENCE [LARGE SCALE GENOMIC DNA]</scope>
    <source>
        <strain evidence="5 6">YC6258</strain>
    </source>
</reference>
<dbReference type="InterPro" id="IPR036265">
    <property type="entry name" value="HIT-like_sf"/>
</dbReference>
<keyword evidence="5" id="KW-0378">Hydrolase</keyword>
<dbReference type="CDD" id="cd01276">
    <property type="entry name" value="PKCI_related"/>
    <property type="match status" value="1"/>
</dbReference>
<sequence>MSETIFGKIVAGELPADSVYEDELCMAIRDKFPTAPHHYLVIPKKPIPKLCDAGPEDQALLGHLMLVANQVAAQQGIGEAFRLVVNNGADAGQSVFHLHVHVIGGRSLSWPPG</sequence>
<dbReference type="PROSITE" id="PS00892">
    <property type="entry name" value="HIT_1"/>
    <property type="match status" value="1"/>
</dbReference>
<dbReference type="PANTHER" id="PTHR23089">
    <property type="entry name" value="HISTIDINE TRIAD HIT PROTEIN"/>
    <property type="match status" value="1"/>
</dbReference>
<dbReference type="GO" id="GO:0016787">
    <property type="term" value="F:hydrolase activity"/>
    <property type="evidence" value="ECO:0007669"/>
    <property type="project" value="UniProtKB-KW"/>
</dbReference>
<dbReference type="AlphaFoldDB" id="A0A0C5VGD0"/>